<dbReference type="PANTHER" id="PTHR11655">
    <property type="entry name" value="60S/50S RIBOSOMAL PROTEIN L6/L9"/>
    <property type="match status" value="1"/>
</dbReference>
<gene>
    <name evidence="8" type="ORF">A2961_04630</name>
</gene>
<dbReference type="GO" id="GO:0022625">
    <property type="term" value="C:cytosolic large ribosomal subunit"/>
    <property type="evidence" value="ECO:0007669"/>
    <property type="project" value="UniProtKB-UniRule"/>
</dbReference>
<keyword evidence="1 5" id="KW-0689">Ribosomal protein</keyword>
<dbReference type="InterPro" id="IPR020040">
    <property type="entry name" value="Ribosomal_uL6_a/b-dom"/>
</dbReference>
<comment type="similarity">
    <text evidence="5">Belongs to the universal ribosomal protein uL6 family.</text>
</comment>
<dbReference type="GO" id="GO:0003735">
    <property type="term" value="F:structural constituent of ribosome"/>
    <property type="evidence" value="ECO:0007669"/>
    <property type="project" value="UniProtKB-UniRule"/>
</dbReference>
<feature type="domain" description="Large ribosomal subunit protein uL6 alpha-beta" evidence="7">
    <location>
        <begin position="11"/>
        <end position="80"/>
    </location>
</feature>
<evidence type="ECO:0000256" key="5">
    <source>
        <dbReference type="RuleBase" id="RU003869"/>
    </source>
</evidence>
<dbReference type="EMBL" id="MGHF01000029">
    <property type="protein sequence ID" value="OGM62032.1"/>
    <property type="molecule type" value="Genomic_DNA"/>
</dbReference>
<dbReference type="SUPFAM" id="SSF56053">
    <property type="entry name" value="Ribosomal protein L6"/>
    <property type="match status" value="2"/>
</dbReference>
<dbReference type="PROSITE" id="PS00525">
    <property type="entry name" value="RIBOSOMAL_L6_1"/>
    <property type="match status" value="1"/>
</dbReference>
<sequence>MARFGKLPVNIPEGVKIETLDGVIKVTGSKGETERKLPKKVTVKIDRNILYIESKGKDKQTLSLQGTIRSHIINMITGVTIGWKKTLELVGSGYRAEVRGKDLVLTVGFSHPVKITAPEKIGFSLSKNIINVEGIDLETVSETAAKIRHVRKPEPYKGKGIKYIDEVIRRKAGKAAAKTVGTQ</sequence>
<dbReference type="NCBIfam" id="TIGR03654">
    <property type="entry name" value="L6_bact"/>
    <property type="match status" value="1"/>
</dbReference>
<comment type="caution">
    <text evidence="8">The sequence shown here is derived from an EMBL/GenBank/DDBJ whole genome shotgun (WGS) entry which is preliminary data.</text>
</comment>
<accession>A0A1F8BDB6</accession>
<dbReference type="PIRSF" id="PIRSF002162">
    <property type="entry name" value="Ribosomal_L6"/>
    <property type="match status" value="1"/>
</dbReference>
<dbReference type="Proteomes" id="UP000177082">
    <property type="component" value="Unassembled WGS sequence"/>
</dbReference>
<dbReference type="Gene3D" id="3.90.930.12">
    <property type="entry name" value="Ribosomal protein L6, alpha-beta domain"/>
    <property type="match status" value="2"/>
</dbReference>
<dbReference type="AlphaFoldDB" id="A0A1F8BDB6"/>
<dbReference type="GO" id="GO:0002181">
    <property type="term" value="P:cytoplasmic translation"/>
    <property type="evidence" value="ECO:0007669"/>
    <property type="project" value="TreeGrafter"/>
</dbReference>
<dbReference type="STRING" id="1802519.A2961_04630"/>
<evidence type="ECO:0000313" key="8">
    <source>
        <dbReference type="EMBL" id="OGM62032.1"/>
    </source>
</evidence>
<evidence type="ECO:0000256" key="6">
    <source>
        <dbReference type="RuleBase" id="RU003870"/>
    </source>
</evidence>
<dbReference type="GO" id="GO:0019843">
    <property type="term" value="F:rRNA binding"/>
    <property type="evidence" value="ECO:0007669"/>
    <property type="project" value="UniProtKB-UniRule"/>
</dbReference>
<dbReference type="Pfam" id="PF00347">
    <property type="entry name" value="Ribosomal_L6"/>
    <property type="match status" value="2"/>
</dbReference>
<name>A0A1F8BDB6_9BACT</name>
<proteinExistence type="inferred from homology"/>
<keyword evidence="6" id="KW-0699">rRNA-binding</keyword>
<dbReference type="PRINTS" id="PR00059">
    <property type="entry name" value="RIBOSOMALL6"/>
</dbReference>
<keyword evidence="6" id="KW-0694">RNA-binding</keyword>
<dbReference type="InterPro" id="IPR002358">
    <property type="entry name" value="Ribosomal_uL6_CS"/>
</dbReference>
<reference evidence="8 9" key="1">
    <citation type="journal article" date="2016" name="Nat. Commun.">
        <title>Thousands of microbial genomes shed light on interconnected biogeochemical processes in an aquifer system.</title>
        <authorList>
            <person name="Anantharaman K."/>
            <person name="Brown C.T."/>
            <person name="Hug L.A."/>
            <person name="Sharon I."/>
            <person name="Castelle C.J."/>
            <person name="Probst A.J."/>
            <person name="Thomas B.C."/>
            <person name="Singh A."/>
            <person name="Wilkins M.J."/>
            <person name="Karaoz U."/>
            <person name="Brodie E.L."/>
            <person name="Williams K.H."/>
            <person name="Hubbard S.S."/>
            <person name="Banfield J.F."/>
        </authorList>
    </citation>
    <scope>NUCLEOTIDE SEQUENCE [LARGE SCALE GENOMIC DNA]</scope>
</reference>
<keyword evidence="2 5" id="KW-0687">Ribonucleoprotein</keyword>
<feature type="domain" description="Large ribosomal subunit protein uL6 alpha-beta" evidence="7">
    <location>
        <begin position="90"/>
        <end position="163"/>
    </location>
</feature>
<evidence type="ECO:0000259" key="7">
    <source>
        <dbReference type="Pfam" id="PF00347"/>
    </source>
</evidence>
<dbReference type="PANTHER" id="PTHR11655:SF14">
    <property type="entry name" value="LARGE RIBOSOMAL SUBUNIT PROTEIN UL6M"/>
    <property type="match status" value="1"/>
</dbReference>
<evidence type="ECO:0000256" key="3">
    <source>
        <dbReference type="ARBA" id="ARBA00035454"/>
    </source>
</evidence>
<evidence type="ECO:0000256" key="4">
    <source>
        <dbReference type="NCBIfam" id="TIGR03654"/>
    </source>
</evidence>
<evidence type="ECO:0000256" key="1">
    <source>
        <dbReference type="ARBA" id="ARBA00022980"/>
    </source>
</evidence>
<comment type="function">
    <text evidence="6">This protein binds to the 23S rRNA, and is important in its secondary structure. It is located near the subunit interface in the base of the L7/L12 stalk, and near the tRNA binding site of the peptidyltransferase center.</text>
</comment>
<protein>
    <recommendedName>
        <fullName evidence="3 4">50S ribosomal protein L6</fullName>
    </recommendedName>
</protein>
<dbReference type="InterPro" id="IPR036789">
    <property type="entry name" value="Ribosomal_uL6-like_a/b-dom_sf"/>
</dbReference>
<evidence type="ECO:0000256" key="2">
    <source>
        <dbReference type="ARBA" id="ARBA00023274"/>
    </source>
</evidence>
<organism evidence="8 9">
    <name type="scientific">Candidatus Woesebacteria bacterium RIFCSPLOWO2_01_FULL_39_21</name>
    <dbReference type="NCBI Taxonomy" id="1802519"/>
    <lineage>
        <taxon>Bacteria</taxon>
        <taxon>Candidatus Woeseibacteriota</taxon>
    </lineage>
</organism>
<dbReference type="InterPro" id="IPR019906">
    <property type="entry name" value="Ribosomal_uL6_bac-type"/>
</dbReference>
<evidence type="ECO:0000313" key="9">
    <source>
        <dbReference type="Proteomes" id="UP000177082"/>
    </source>
</evidence>
<dbReference type="InterPro" id="IPR000702">
    <property type="entry name" value="Ribosomal_uL6-like"/>
</dbReference>